<keyword evidence="4" id="KW-0234">DNA repair</keyword>
<dbReference type="Pfam" id="PF10404">
    <property type="entry name" value="BHD_2"/>
    <property type="match status" value="1"/>
</dbReference>
<dbReference type="Gene3D" id="3.90.260.10">
    <property type="entry name" value="Transglutaminase-like"/>
    <property type="match status" value="2"/>
</dbReference>
<evidence type="ECO:0000256" key="7">
    <source>
        <dbReference type="SAM" id="MobiDB-lite"/>
    </source>
</evidence>
<dbReference type="Gene3D" id="2.20.20.110">
    <property type="entry name" value="Rad4, beta-hairpin domain BHD1"/>
    <property type="match status" value="1"/>
</dbReference>
<feature type="region of interest" description="Disordered" evidence="7">
    <location>
        <begin position="1"/>
        <end position="80"/>
    </location>
</feature>
<dbReference type="InParanoid" id="A0A6I9RVI1"/>
<feature type="domain" description="Rad4 beta-hairpin" evidence="9">
    <location>
        <begin position="682"/>
        <end position="745"/>
    </location>
</feature>
<dbReference type="GO" id="GO:0000111">
    <property type="term" value="C:nucleotide-excision repair factor 2 complex"/>
    <property type="evidence" value="ECO:0007669"/>
    <property type="project" value="TreeGrafter"/>
</dbReference>
<keyword evidence="11" id="KW-1185">Reference proteome</keyword>
<dbReference type="FunCoup" id="A0A6I9RVI1">
    <property type="interactions" value="1619"/>
</dbReference>
<keyword evidence="6" id="KW-0175">Coiled coil</keyword>
<dbReference type="KEGG" id="egu:105053183"/>
<evidence type="ECO:0000259" key="10">
    <source>
        <dbReference type="SMART" id="SM01032"/>
    </source>
</evidence>
<dbReference type="GO" id="GO:0003684">
    <property type="term" value="F:damaged DNA binding"/>
    <property type="evidence" value="ECO:0007669"/>
    <property type="project" value="InterPro"/>
</dbReference>
<sequence length="951" mass="105314">MRTRNQSKREGSSPAPRDSEPQTSSAHGSRRGKVEAMVKTSKRAAARKASGGKRRQESPTSLEGTEDEVEVPGKNSGKVRVKEKLLSDLGLNSCNSGKMEGSTSSKGKHAGGNVHLDVNEMDWEEGTISVLEGGEGYSHDLGREVTVEFTDSPSAAQRRPSRRVSAEDKVLAELVHKVHLLCLLARGRLVDGVCNDPLIQASLVSLLPSNLLKIVEVPKLTASMLNSLVNWVLDGIFHDNFHVRNHNIDRGFFKSNLSFALENREGTAEEVAALSVALFRALNLTTRFVAVLDVASLKPDADIPGSSNQDAARLDTKIFSSTSTRENPYQVNAPYPAVSIDDANKYMTHKACPREKHHKKENNSTRKKISLKGLGAACNSDNGTGDASASQACNDNLNSCVASFAEKSKRKGDLEFEFQLEMALSATAAGIRENVGSDAVDIPSTSSSITSPSKKLRKIKSKESPILTHGSSSAVWSRRTGPPLYWAEVYCSGETLTGRWVHVDAANGIVDGEDKVEAAVAAFRRPLKYVIAFAGNGAKEVTRRYCVHWYKIASQRISSQWWDRVLAPLKELESGATGGIVQLEALEENVPSDPGKKVNKSLALEPPAEQTQISTRNSLEDLELETRALTEPLPTNQLAFKNHHLYALEKWLNKNQVLHPKGPLLGYCSGHPVYPRSCVQMLQTKQRWLREGLQVKPNEIPAKVVKGSRKVMNFQTSEPSVLEEDIGEPASELYGKWQLEPLQLPHAVNGIVPKNERGQVEVWSEKCLPPGTVHLRLPRLIPVAKRLEVDFAPAMVGFEYRNGRCFPMFEGIVVCREFKDAIMEAYAEEEERREAEETKRNENQALSRWFQLLSSIITRQRLKNSYVERAPYDPPANQKNDKFVSQKNNHEIDLTSGGSQQGSMQQNARAVLPSAEDHEHVFPIEYQSFDEESFVRTKRCPCGFSIQVEEL</sequence>
<dbReference type="InterPro" id="IPR018325">
    <property type="entry name" value="Rad4/PNGase_transGLS-fold"/>
</dbReference>
<feature type="region of interest" description="Disordered" evidence="7">
    <location>
        <begin position="92"/>
        <end position="113"/>
    </location>
</feature>
<keyword evidence="3" id="KW-0227">DNA damage</keyword>
<dbReference type="InterPro" id="IPR038765">
    <property type="entry name" value="Papain-like_cys_pep_sf"/>
</dbReference>
<dbReference type="InterPro" id="IPR004583">
    <property type="entry name" value="DNA_repair_Rad4"/>
</dbReference>
<dbReference type="SMART" id="SM01031">
    <property type="entry name" value="BHD_2"/>
    <property type="match status" value="1"/>
</dbReference>
<dbReference type="Pfam" id="PF10403">
    <property type="entry name" value="BHD_1"/>
    <property type="match status" value="1"/>
</dbReference>
<comment type="similarity">
    <text evidence="2">Belongs to the XPC family.</text>
</comment>
<protein>
    <submittedName>
        <fullName evidence="12">DNA repair protein RAD4 isoform X1</fullName>
    </submittedName>
</protein>
<dbReference type="SUPFAM" id="SSF54001">
    <property type="entry name" value="Cysteine proteinases"/>
    <property type="match status" value="1"/>
</dbReference>
<organism evidence="11 12">
    <name type="scientific">Elaeis guineensis var. tenera</name>
    <name type="common">Oil palm</name>
    <dbReference type="NCBI Taxonomy" id="51953"/>
    <lineage>
        <taxon>Eukaryota</taxon>
        <taxon>Viridiplantae</taxon>
        <taxon>Streptophyta</taxon>
        <taxon>Embryophyta</taxon>
        <taxon>Tracheophyta</taxon>
        <taxon>Spermatophyta</taxon>
        <taxon>Magnoliopsida</taxon>
        <taxon>Liliopsida</taxon>
        <taxon>Arecaceae</taxon>
        <taxon>Arecoideae</taxon>
        <taxon>Cocoseae</taxon>
        <taxon>Elaeidinae</taxon>
        <taxon>Elaeis</taxon>
    </lineage>
</organism>
<dbReference type="InterPro" id="IPR018326">
    <property type="entry name" value="Rad4_beta-hairpin_dom1"/>
</dbReference>
<dbReference type="InterPro" id="IPR018327">
    <property type="entry name" value="BHD_2"/>
</dbReference>
<dbReference type="GeneID" id="105053183"/>
<dbReference type="GO" id="GO:0006298">
    <property type="term" value="P:mismatch repair"/>
    <property type="evidence" value="ECO:0007669"/>
    <property type="project" value="TreeGrafter"/>
</dbReference>
<evidence type="ECO:0000313" key="12">
    <source>
        <dbReference type="RefSeq" id="XP_010932556.1"/>
    </source>
</evidence>
<comment type="subcellular location">
    <subcellularLocation>
        <location evidence="1">Nucleus</location>
    </subcellularLocation>
</comment>
<name>A0A6I9RVI1_ELAGV</name>
<dbReference type="PANTHER" id="PTHR12135:SF0">
    <property type="entry name" value="DNA REPAIR PROTEIN COMPLEMENTING XP-C CELLS"/>
    <property type="match status" value="1"/>
</dbReference>
<dbReference type="GO" id="GO:0071942">
    <property type="term" value="C:XPC complex"/>
    <property type="evidence" value="ECO:0007669"/>
    <property type="project" value="TreeGrafter"/>
</dbReference>
<dbReference type="InterPro" id="IPR042488">
    <property type="entry name" value="Rad4_BHD3_sf"/>
</dbReference>
<evidence type="ECO:0000256" key="2">
    <source>
        <dbReference type="ARBA" id="ARBA00009525"/>
    </source>
</evidence>
<feature type="compositionally biased region" description="Polar residues" evidence="7">
    <location>
        <begin position="92"/>
        <end position="105"/>
    </location>
</feature>
<dbReference type="InterPro" id="IPR018328">
    <property type="entry name" value="Rad4_beta-hairpin_dom3"/>
</dbReference>
<feature type="domain" description="Rad4 beta-hairpin" evidence="8">
    <location>
        <begin position="629"/>
        <end position="680"/>
    </location>
</feature>
<evidence type="ECO:0000259" key="8">
    <source>
        <dbReference type="SMART" id="SM01030"/>
    </source>
</evidence>
<dbReference type="SMART" id="SM01030">
    <property type="entry name" value="BHD_1"/>
    <property type="match status" value="1"/>
</dbReference>
<evidence type="ECO:0000313" key="11">
    <source>
        <dbReference type="Proteomes" id="UP000504607"/>
    </source>
</evidence>
<dbReference type="OrthoDB" id="300780at2759"/>
<dbReference type="AlphaFoldDB" id="A0A6I9RVI1"/>
<dbReference type="FunFam" id="3.30.70.2460:FF:000001">
    <property type="entry name" value="DNA repair protein Rad4 family"/>
    <property type="match status" value="1"/>
</dbReference>
<feature type="domain" description="Rad4 beta-hairpin" evidence="10">
    <location>
        <begin position="752"/>
        <end position="826"/>
    </location>
</feature>
<accession>A0A6I9RVI1</accession>
<dbReference type="GO" id="GO:0003697">
    <property type="term" value="F:single-stranded DNA binding"/>
    <property type="evidence" value="ECO:0007669"/>
    <property type="project" value="TreeGrafter"/>
</dbReference>
<proteinExistence type="inferred from homology"/>
<evidence type="ECO:0000256" key="3">
    <source>
        <dbReference type="ARBA" id="ARBA00022763"/>
    </source>
</evidence>
<dbReference type="SMART" id="SM01032">
    <property type="entry name" value="BHD_3"/>
    <property type="match status" value="1"/>
</dbReference>
<feature type="coiled-coil region" evidence="6">
    <location>
        <begin position="819"/>
        <end position="848"/>
    </location>
</feature>
<evidence type="ECO:0000256" key="1">
    <source>
        <dbReference type="ARBA" id="ARBA00004123"/>
    </source>
</evidence>
<dbReference type="RefSeq" id="XP_010932556.1">
    <property type="nucleotide sequence ID" value="XM_010934254.3"/>
</dbReference>
<dbReference type="Gene3D" id="3.30.70.2460">
    <property type="entry name" value="Rad4, beta-hairpin domain BHD3"/>
    <property type="match status" value="1"/>
</dbReference>
<evidence type="ECO:0000256" key="4">
    <source>
        <dbReference type="ARBA" id="ARBA00023204"/>
    </source>
</evidence>
<dbReference type="Pfam" id="PF10405">
    <property type="entry name" value="BHD_3"/>
    <property type="match status" value="1"/>
</dbReference>
<evidence type="ECO:0000259" key="9">
    <source>
        <dbReference type="SMART" id="SM01031"/>
    </source>
</evidence>
<reference evidence="12" key="1">
    <citation type="submission" date="2025-08" db="UniProtKB">
        <authorList>
            <consortium name="RefSeq"/>
        </authorList>
    </citation>
    <scope>IDENTIFICATION</scope>
</reference>
<dbReference type="Proteomes" id="UP000504607">
    <property type="component" value="Chromosome 10"/>
</dbReference>
<gene>
    <name evidence="12" type="primary">LOC105053183</name>
</gene>
<dbReference type="InterPro" id="IPR036985">
    <property type="entry name" value="Transglutaminase-like_sf"/>
</dbReference>
<dbReference type="PANTHER" id="PTHR12135">
    <property type="entry name" value="DNA REPAIR PROTEIN XP-C / RAD4"/>
    <property type="match status" value="1"/>
</dbReference>
<dbReference type="GO" id="GO:0006289">
    <property type="term" value="P:nucleotide-excision repair"/>
    <property type="evidence" value="ECO:0007669"/>
    <property type="project" value="InterPro"/>
</dbReference>
<keyword evidence="5" id="KW-0539">Nucleus</keyword>
<evidence type="ECO:0000256" key="6">
    <source>
        <dbReference type="SAM" id="Coils"/>
    </source>
</evidence>
<dbReference type="GO" id="GO:0005737">
    <property type="term" value="C:cytoplasm"/>
    <property type="evidence" value="ECO:0007669"/>
    <property type="project" value="TreeGrafter"/>
</dbReference>
<evidence type="ECO:0000256" key="5">
    <source>
        <dbReference type="ARBA" id="ARBA00023242"/>
    </source>
</evidence>
<dbReference type="Pfam" id="PF03835">
    <property type="entry name" value="Rad4"/>
    <property type="match status" value="1"/>
</dbReference>
<feature type="compositionally biased region" description="Basic residues" evidence="7">
    <location>
        <begin position="40"/>
        <end position="53"/>
    </location>
</feature>